<dbReference type="EMBL" id="CP095053">
    <property type="protein sequence ID" value="UOR04085.1"/>
    <property type="molecule type" value="Genomic_DNA"/>
</dbReference>
<proteinExistence type="predicted"/>
<accession>A0A8T9SQK3</accession>
<keyword evidence="2" id="KW-1185">Reference proteome</keyword>
<evidence type="ECO:0008006" key="3">
    <source>
        <dbReference type="Google" id="ProtNLM"/>
    </source>
</evidence>
<reference evidence="1 2" key="1">
    <citation type="submission" date="2022-04" db="EMBL/GenBank/DDBJ databases">
        <title>Hymenobacter sp. isolated from the air.</title>
        <authorList>
            <person name="Won M."/>
            <person name="Lee C.-M."/>
            <person name="Woen H.-Y."/>
            <person name="Kwon S.-W."/>
        </authorList>
    </citation>
    <scope>NUCLEOTIDE SEQUENCE [LARGE SCALE GENOMIC DNA]</scope>
    <source>
        <strain evidence="2">5413 J-13</strain>
    </source>
</reference>
<dbReference type="AlphaFoldDB" id="A0A8T9SQK3"/>
<dbReference type="KEGG" id="haei:MUN82_14160"/>
<organism evidence="1 2">
    <name type="scientific">Hymenobacter aerilatus</name>
    <dbReference type="NCBI Taxonomy" id="2932251"/>
    <lineage>
        <taxon>Bacteria</taxon>
        <taxon>Pseudomonadati</taxon>
        <taxon>Bacteroidota</taxon>
        <taxon>Cytophagia</taxon>
        <taxon>Cytophagales</taxon>
        <taxon>Hymenobacteraceae</taxon>
        <taxon>Hymenobacter</taxon>
    </lineage>
</organism>
<evidence type="ECO:0000313" key="2">
    <source>
        <dbReference type="Proteomes" id="UP000829925"/>
    </source>
</evidence>
<gene>
    <name evidence="1" type="ORF">MUN82_14160</name>
</gene>
<dbReference type="Proteomes" id="UP000829925">
    <property type="component" value="Chromosome"/>
</dbReference>
<dbReference type="RefSeq" id="WP_245091425.1">
    <property type="nucleotide sequence ID" value="NZ_CP095053.1"/>
</dbReference>
<sequence length="131" mass="14421">MPEAESPLASLHRAAEAVRQQLRLNAYDVAAVERLAAFIEEQRPTIKPAEQEGVVMALGCFLGQCLVHTYQGEWAAGLDNTTGVGIGGKSFFNPFYRVSQQLAHGLPESVAVFFAQVPMHLQAAQRRKNWI</sequence>
<evidence type="ECO:0000313" key="1">
    <source>
        <dbReference type="EMBL" id="UOR04085.1"/>
    </source>
</evidence>
<protein>
    <recommendedName>
        <fullName evidence="3">DUF3806 domain-containing protein</fullName>
    </recommendedName>
</protein>
<name>A0A8T9SQK3_9BACT</name>